<feature type="region of interest" description="Disordered" evidence="1">
    <location>
        <begin position="1"/>
        <end position="35"/>
    </location>
</feature>
<dbReference type="Proteomes" id="UP000192439">
    <property type="component" value="Chromosome"/>
</dbReference>
<sequence length="62" mass="6644">MPIGGGSPPAPLNKGGADRRGIPPAPLNKGGADRRGDLTIFNTYLLKTLLARFHFISILVRF</sequence>
<dbReference type="AlphaFoldDB" id="A0AB33BF52"/>
<keyword evidence="3" id="KW-1185">Reference proteome</keyword>
<dbReference type="EMBL" id="CP020771">
    <property type="protein sequence ID" value="ARI79759.1"/>
    <property type="molecule type" value="Genomic_DNA"/>
</dbReference>
<accession>A0AB33BF52</accession>
<organism evidence="2 3">
    <name type="scientific">Microcystis aeruginosa PCC 7806SL</name>
    <dbReference type="NCBI Taxonomy" id="1903187"/>
    <lineage>
        <taxon>Bacteria</taxon>
        <taxon>Bacillati</taxon>
        <taxon>Cyanobacteriota</taxon>
        <taxon>Cyanophyceae</taxon>
        <taxon>Oscillatoriophycideae</taxon>
        <taxon>Chroococcales</taxon>
        <taxon>Microcystaceae</taxon>
        <taxon>Microcystis</taxon>
    </lineage>
</organism>
<evidence type="ECO:0000313" key="2">
    <source>
        <dbReference type="EMBL" id="ARI79759.1"/>
    </source>
</evidence>
<gene>
    <name evidence="2" type="ORF">BH695_0478</name>
</gene>
<evidence type="ECO:0000313" key="3">
    <source>
        <dbReference type="Proteomes" id="UP000192439"/>
    </source>
</evidence>
<reference evidence="2 3" key="1">
    <citation type="journal article" date="2018" name="Harmful Algae">
        <title>The highly heterogeneous methylated genomes and diverse restriction-modification systems of bloom-forming Microcystis.</title>
        <authorList>
            <person name="Zhao L."/>
            <person name="Song Y."/>
            <person name="Li L."/>
            <person name="Gan N."/>
            <person name="Brand J.J."/>
            <person name="Song L."/>
        </authorList>
    </citation>
    <scope>NUCLEOTIDE SEQUENCE [LARGE SCALE GENOMIC DNA]</scope>
    <source>
        <strain evidence="2 3">PCC 7806SL</strain>
    </source>
</reference>
<protein>
    <submittedName>
        <fullName evidence="2">Uncharacterized protein</fullName>
    </submittedName>
</protein>
<proteinExistence type="predicted"/>
<name>A0AB33BF52_MICA7</name>
<evidence type="ECO:0000256" key="1">
    <source>
        <dbReference type="SAM" id="MobiDB-lite"/>
    </source>
</evidence>